<accession>A0A454JJ21</accession>
<reference evidence="1 2" key="1">
    <citation type="submission" date="2018-10" db="EMBL/GenBank/DDBJ databases">
        <title>Draft genome sequence of Aquitalea MWU14-2217 isolated from a wild cranberry bog in Provincetown, Massachusetts.</title>
        <authorList>
            <person name="Ebadzadsahrai G."/>
            <person name="Soby S."/>
        </authorList>
    </citation>
    <scope>NUCLEOTIDE SEQUENCE [LARGE SCALE GENOMIC DNA]</scope>
    <source>
        <strain evidence="1 2">MWU14-2217</strain>
    </source>
</reference>
<dbReference type="EMBL" id="RFAR01000036">
    <property type="protein sequence ID" value="RMC98554.1"/>
    <property type="molecule type" value="Genomic_DNA"/>
</dbReference>
<dbReference type="SUPFAM" id="SSF88659">
    <property type="entry name" value="Sigma3 and sigma4 domains of RNA polymerase sigma factors"/>
    <property type="match status" value="1"/>
</dbReference>
<organism evidence="1 2">
    <name type="scientific">Aquitalea palustris</name>
    <dbReference type="NCBI Taxonomy" id="2480983"/>
    <lineage>
        <taxon>Bacteria</taxon>
        <taxon>Pseudomonadati</taxon>
        <taxon>Pseudomonadota</taxon>
        <taxon>Betaproteobacteria</taxon>
        <taxon>Neisseriales</taxon>
        <taxon>Chromobacteriaceae</taxon>
        <taxon>Aquitalea</taxon>
    </lineage>
</organism>
<dbReference type="Proteomes" id="UP000274139">
    <property type="component" value="Unassembled WGS sequence"/>
</dbReference>
<dbReference type="Gene3D" id="1.10.10.10">
    <property type="entry name" value="Winged helix-like DNA-binding domain superfamily/Winged helix DNA-binding domain"/>
    <property type="match status" value="1"/>
</dbReference>
<gene>
    <name evidence="1" type="ORF">EAY64_09300</name>
</gene>
<dbReference type="AlphaFoldDB" id="A0A454JJ21"/>
<evidence type="ECO:0000313" key="1">
    <source>
        <dbReference type="EMBL" id="RMC98554.1"/>
    </source>
</evidence>
<evidence type="ECO:0000313" key="2">
    <source>
        <dbReference type="Proteomes" id="UP000274139"/>
    </source>
</evidence>
<protein>
    <submittedName>
        <fullName evidence="1">Sigma-70 family RNA polymerase sigma factor</fullName>
    </submittedName>
</protein>
<dbReference type="RefSeq" id="WP_103524493.1">
    <property type="nucleotide sequence ID" value="NZ_JAIZDC010000001.1"/>
</dbReference>
<dbReference type="InterPro" id="IPR013324">
    <property type="entry name" value="RNA_pol_sigma_r3/r4-like"/>
</dbReference>
<comment type="caution">
    <text evidence="1">The sequence shown here is derived from an EMBL/GenBank/DDBJ whole genome shotgun (WGS) entry which is preliminary data.</text>
</comment>
<dbReference type="OrthoDB" id="7548639at2"/>
<sequence length="263" mass="29799">MPVALKRKDKDGMPYQRPPEIEAWIEKLEAVDVATRLAQFDGVSRKRPTYVPTEAVLYFLRRAWVAGEQGHFEKIFRILLKRVDQSLHSAIPDARMDGAAEIRDEIRSRFIVLLTKDCNTHPGLLDFYEIRFDKAMVGLRTSVLRKIGPATCKIKTVPLGSEDDDGPAISAEVEAAFVEFMSGDPKKIDDPAFRLVLFSAIDRLPQDQKQVIGLLLQGIPIDAKERDVMTIARILQCDERTVRNRRDRACKALKAVLEQEAEI</sequence>
<keyword evidence="2" id="KW-1185">Reference proteome</keyword>
<proteinExistence type="predicted"/>
<name>A0A454JJ21_9NEIS</name>
<dbReference type="InterPro" id="IPR036388">
    <property type="entry name" value="WH-like_DNA-bd_sf"/>
</dbReference>